<organism evidence="2 3">
    <name type="scientific">Lunasporangiospora selenospora</name>
    <dbReference type="NCBI Taxonomy" id="979761"/>
    <lineage>
        <taxon>Eukaryota</taxon>
        <taxon>Fungi</taxon>
        <taxon>Fungi incertae sedis</taxon>
        <taxon>Mucoromycota</taxon>
        <taxon>Mortierellomycotina</taxon>
        <taxon>Mortierellomycetes</taxon>
        <taxon>Mortierellales</taxon>
        <taxon>Mortierellaceae</taxon>
        <taxon>Lunasporangiospora</taxon>
    </lineage>
</organism>
<evidence type="ECO:0000313" key="2">
    <source>
        <dbReference type="EMBL" id="KAF9580648.1"/>
    </source>
</evidence>
<gene>
    <name evidence="2" type="ORF">BGW38_002622</name>
</gene>
<proteinExistence type="predicted"/>
<name>A0A9P6FSC1_9FUNG</name>
<reference evidence="2" key="1">
    <citation type="journal article" date="2020" name="Fungal Divers.">
        <title>Resolving the Mortierellaceae phylogeny through synthesis of multi-gene phylogenetics and phylogenomics.</title>
        <authorList>
            <person name="Vandepol N."/>
            <person name="Liber J."/>
            <person name="Desiro A."/>
            <person name="Na H."/>
            <person name="Kennedy M."/>
            <person name="Barry K."/>
            <person name="Grigoriev I.V."/>
            <person name="Miller A.N."/>
            <person name="O'Donnell K."/>
            <person name="Stajich J.E."/>
            <person name="Bonito G."/>
        </authorList>
    </citation>
    <scope>NUCLEOTIDE SEQUENCE</scope>
    <source>
        <strain evidence="2">KOD1015</strain>
    </source>
</reference>
<keyword evidence="3" id="KW-1185">Reference proteome</keyword>
<evidence type="ECO:0000256" key="1">
    <source>
        <dbReference type="SAM" id="MobiDB-lite"/>
    </source>
</evidence>
<comment type="caution">
    <text evidence="2">The sequence shown here is derived from an EMBL/GenBank/DDBJ whole genome shotgun (WGS) entry which is preliminary data.</text>
</comment>
<feature type="non-terminal residue" evidence="2">
    <location>
        <position position="1"/>
    </location>
</feature>
<feature type="region of interest" description="Disordered" evidence="1">
    <location>
        <begin position="37"/>
        <end position="73"/>
    </location>
</feature>
<protein>
    <submittedName>
        <fullName evidence="2">Uncharacterized protein</fullName>
    </submittedName>
</protein>
<evidence type="ECO:0000313" key="3">
    <source>
        <dbReference type="Proteomes" id="UP000780801"/>
    </source>
</evidence>
<sequence>PTPFQSIPFKMTIFQYVKSVSNKNKVGYTAPTLVGPLSESTQALNEKTDDSAKDWTNEKDVKTESKVTTSGSKPSEFKVSAFAYAVSRS</sequence>
<dbReference type="EMBL" id="JAABOA010001932">
    <property type="protein sequence ID" value="KAF9580648.1"/>
    <property type="molecule type" value="Genomic_DNA"/>
</dbReference>
<dbReference type="AlphaFoldDB" id="A0A9P6FSC1"/>
<feature type="compositionally biased region" description="Basic and acidic residues" evidence="1">
    <location>
        <begin position="46"/>
        <end position="65"/>
    </location>
</feature>
<dbReference type="Proteomes" id="UP000780801">
    <property type="component" value="Unassembled WGS sequence"/>
</dbReference>
<accession>A0A9P6FSC1</accession>